<feature type="transmembrane region" description="Helical" evidence="8">
    <location>
        <begin position="507"/>
        <end position="528"/>
    </location>
</feature>
<keyword evidence="3" id="KW-0813">Transport</keyword>
<comment type="similarity">
    <text evidence="2">Belongs to the major facilitator superfamily. Vesicular transporter family.</text>
</comment>
<keyword evidence="6 8" id="KW-0472">Membrane</keyword>
<evidence type="ECO:0000256" key="2">
    <source>
        <dbReference type="ARBA" id="ARBA00006829"/>
    </source>
</evidence>
<dbReference type="InterPro" id="IPR050930">
    <property type="entry name" value="MFS_Vesicular_Transporter"/>
</dbReference>
<feature type="transmembrane region" description="Helical" evidence="8">
    <location>
        <begin position="274"/>
        <end position="292"/>
    </location>
</feature>
<feature type="transmembrane region" description="Helical" evidence="8">
    <location>
        <begin position="240"/>
        <end position="262"/>
    </location>
</feature>
<dbReference type="OrthoDB" id="5086884at2759"/>
<feature type="transmembrane region" description="Helical" evidence="8">
    <location>
        <begin position="362"/>
        <end position="382"/>
    </location>
</feature>
<feature type="transmembrane region" description="Helical" evidence="8">
    <location>
        <begin position="563"/>
        <end position="585"/>
    </location>
</feature>
<reference evidence="10 11" key="2">
    <citation type="submission" date="2015-05" db="EMBL/GenBank/DDBJ databases">
        <authorList>
            <person name="Morales-Cruz A."/>
            <person name="Amrine K.C."/>
            <person name="Cantu D."/>
        </authorList>
    </citation>
    <scope>NUCLEOTIDE SEQUENCE [LARGE SCALE GENOMIC DNA]</scope>
    <source>
        <strain evidence="10">UCRPC4</strain>
    </source>
</reference>
<feature type="transmembrane region" description="Helical" evidence="8">
    <location>
        <begin position="611"/>
        <end position="630"/>
    </location>
</feature>
<dbReference type="EMBL" id="LCWF01000022">
    <property type="protein sequence ID" value="KKY27723.1"/>
    <property type="molecule type" value="Genomic_DNA"/>
</dbReference>
<dbReference type="AlphaFoldDB" id="A0A0G2GWZ2"/>
<feature type="domain" description="Major facilitator superfamily (MFS) profile" evidence="9">
    <location>
        <begin position="203"/>
        <end position="665"/>
    </location>
</feature>
<comment type="caution">
    <text evidence="10">The sequence shown here is derived from an EMBL/GenBank/DDBJ whole genome shotgun (WGS) entry which is preliminary data.</text>
</comment>
<keyword evidence="5 8" id="KW-1133">Transmembrane helix</keyword>
<feature type="region of interest" description="Disordered" evidence="7">
    <location>
        <begin position="142"/>
        <end position="166"/>
    </location>
</feature>
<dbReference type="PRINTS" id="PR01035">
    <property type="entry name" value="TCRTETA"/>
</dbReference>
<evidence type="ECO:0000256" key="4">
    <source>
        <dbReference type="ARBA" id="ARBA00022692"/>
    </source>
</evidence>
<proteinExistence type="inferred from homology"/>
<evidence type="ECO:0000313" key="11">
    <source>
        <dbReference type="Proteomes" id="UP000053317"/>
    </source>
</evidence>
<evidence type="ECO:0000256" key="8">
    <source>
        <dbReference type="SAM" id="Phobius"/>
    </source>
</evidence>
<dbReference type="InterPro" id="IPR036265">
    <property type="entry name" value="HIT-like_sf"/>
</dbReference>
<feature type="compositionally biased region" description="Polar residues" evidence="7">
    <location>
        <begin position="423"/>
        <end position="432"/>
    </location>
</feature>
<dbReference type="Pfam" id="PF01230">
    <property type="entry name" value="HIT"/>
    <property type="match status" value="1"/>
</dbReference>
<dbReference type="InterPro" id="IPR036259">
    <property type="entry name" value="MFS_trans_sf"/>
</dbReference>
<keyword evidence="11" id="KW-1185">Reference proteome</keyword>
<feature type="transmembrane region" description="Helical" evidence="8">
    <location>
        <begin position="642"/>
        <end position="661"/>
    </location>
</feature>
<dbReference type="SUPFAM" id="SSF54197">
    <property type="entry name" value="HIT-like"/>
    <property type="match status" value="1"/>
</dbReference>
<dbReference type="GO" id="GO:0016020">
    <property type="term" value="C:membrane"/>
    <property type="evidence" value="ECO:0007669"/>
    <property type="project" value="UniProtKB-SubCell"/>
</dbReference>
<feature type="transmembrane region" description="Helical" evidence="8">
    <location>
        <begin position="534"/>
        <end position="551"/>
    </location>
</feature>
<feature type="region of interest" description="Disordered" evidence="7">
    <location>
        <begin position="1"/>
        <end position="46"/>
    </location>
</feature>
<gene>
    <name evidence="10" type="ORF">UCRPC4_g00957</name>
</gene>
<accession>A0A0G2GWZ2</accession>
<organism evidence="10 11">
    <name type="scientific">Phaeomoniella chlamydospora</name>
    <name type="common">Phaeoacremonium chlamydosporum</name>
    <dbReference type="NCBI Taxonomy" id="158046"/>
    <lineage>
        <taxon>Eukaryota</taxon>
        <taxon>Fungi</taxon>
        <taxon>Dikarya</taxon>
        <taxon>Ascomycota</taxon>
        <taxon>Pezizomycotina</taxon>
        <taxon>Eurotiomycetes</taxon>
        <taxon>Chaetothyriomycetidae</taxon>
        <taxon>Phaeomoniellales</taxon>
        <taxon>Phaeomoniellaceae</taxon>
        <taxon>Phaeomoniella</taxon>
    </lineage>
</organism>
<dbReference type="InterPro" id="IPR020846">
    <property type="entry name" value="MFS_dom"/>
</dbReference>
<feature type="transmembrane region" description="Helical" evidence="8">
    <location>
        <begin position="304"/>
        <end position="322"/>
    </location>
</feature>
<dbReference type="Gene3D" id="3.30.428.10">
    <property type="entry name" value="HIT-like"/>
    <property type="match status" value="1"/>
</dbReference>
<sequence length="674" mass="72988">MSEQNASKLPKLDRDEATSTSRKRNAFSELMSPKPKQRSLPTQMDKPTKAAFKQFGDGLGIYIQDPKAHASQVVLENSDFVVIHDLFPKASIHLLILPRDAGKYRQHPFEAFEDSEFLAKVRKQAFDVKSLAAKELRRKFGKNSAQDQDRERAMQSDDVDAELPPGRDWESEIMTPPISLDMVEIHLPPKPIGLKWRSNTLFILITVAIGLFTDLFLYGLIVPILPFLLRDRVDLPQSKVQSYVSGLLAAYAGASVVCSLPAGYIADKVQTRRAPFLGGLIALLAATVMLAFGQNVPVLVVARVLQGISAAFVWTVGLAMVLDTVGPGDLGKVIGSLFSFISIGELAAPVLGGVLYEKTGYGGVFGIGAALLGVDFILRVLVIEKRVAALYLPLEETSGLSNPNEAERQQQSSADDQDHDASNGTTDEQTPLLHTNKAHESSLSKYKIPSDASPLIRKSPILYCLTNPRLPIALLLAFVQATLLATFDATIPTEAQSLFKFTSLRSGLLFIALDIPYLLLGPLAGWAVDKYGTKPAAVLGFAYLVPCLILLRLPNSSSTPQIILYSALLALNGVGLAIIGSPSIVEASHVVQQYDKANPGVFGDNGPYAQLYGLNSLVFSAGLTIGPILAGTLRDKIGYGNMNVVMAIITGVTAMLSFWFVGGRPRGMRKLFRK</sequence>
<dbReference type="Pfam" id="PF07690">
    <property type="entry name" value="MFS_1"/>
    <property type="match status" value="1"/>
</dbReference>
<dbReference type="CDD" id="cd17325">
    <property type="entry name" value="MFS_MdtG_SLC18_like"/>
    <property type="match status" value="1"/>
</dbReference>
<dbReference type="Gene3D" id="1.20.1250.20">
    <property type="entry name" value="MFS general substrate transporter like domains"/>
    <property type="match status" value="2"/>
</dbReference>
<evidence type="ECO:0000256" key="5">
    <source>
        <dbReference type="ARBA" id="ARBA00022989"/>
    </source>
</evidence>
<dbReference type="GO" id="GO:0022857">
    <property type="term" value="F:transmembrane transporter activity"/>
    <property type="evidence" value="ECO:0007669"/>
    <property type="project" value="InterPro"/>
</dbReference>
<evidence type="ECO:0000259" key="9">
    <source>
        <dbReference type="PROSITE" id="PS50850"/>
    </source>
</evidence>
<dbReference type="InterPro" id="IPR001958">
    <property type="entry name" value="Tet-R_TetA/multi-R_MdtG-like"/>
</dbReference>
<feature type="region of interest" description="Disordered" evidence="7">
    <location>
        <begin position="401"/>
        <end position="432"/>
    </location>
</feature>
<name>A0A0G2GWZ2_PHACM</name>
<feature type="transmembrane region" description="Helical" evidence="8">
    <location>
        <begin position="334"/>
        <end position="356"/>
    </location>
</feature>
<keyword evidence="4 8" id="KW-0812">Transmembrane</keyword>
<dbReference type="GO" id="GO:0003824">
    <property type="term" value="F:catalytic activity"/>
    <property type="evidence" value="ECO:0007669"/>
    <property type="project" value="InterPro"/>
</dbReference>
<evidence type="ECO:0000256" key="7">
    <source>
        <dbReference type="SAM" id="MobiDB-lite"/>
    </source>
</evidence>
<feature type="transmembrane region" description="Helical" evidence="8">
    <location>
        <begin position="201"/>
        <end position="228"/>
    </location>
</feature>
<evidence type="ECO:0000256" key="1">
    <source>
        <dbReference type="ARBA" id="ARBA00004141"/>
    </source>
</evidence>
<evidence type="ECO:0000256" key="6">
    <source>
        <dbReference type="ARBA" id="ARBA00023136"/>
    </source>
</evidence>
<evidence type="ECO:0000256" key="3">
    <source>
        <dbReference type="ARBA" id="ARBA00022448"/>
    </source>
</evidence>
<evidence type="ECO:0000313" key="10">
    <source>
        <dbReference type="EMBL" id="KKY27723.1"/>
    </source>
</evidence>
<dbReference type="InterPro" id="IPR011146">
    <property type="entry name" value="HIT-like"/>
</dbReference>
<comment type="subcellular location">
    <subcellularLocation>
        <location evidence="1">Membrane</location>
        <topology evidence="1">Multi-pass membrane protein</topology>
    </subcellularLocation>
</comment>
<dbReference type="PROSITE" id="PS50850">
    <property type="entry name" value="MFS"/>
    <property type="match status" value="1"/>
</dbReference>
<dbReference type="PANTHER" id="PTHR23506:SF37">
    <property type="entry name" value="MAJOR FACILITATOR SUPERFAMILY (MFS) PROFILE DOMAIN-CONTAINING PROTEIN"/>
    <property type="match status" value="1"/>
</dbReference>
<dbReference type="InterPro" id="IPR011701">
    <property type="entry name" value="MFS"/>
</dbReference>
<dbReference type="SUPFAM" id="SSF103473">
    <property type="entry name" value="MFS general substrate transporter"/>
    <property type="match status" value="1"/>
</dbReference>
<reference evidence="10 11" key="1">
    <citation type="submission" date="2015-05" db="EMBL/GenBank/DDBJ databases">
        <title>Distinctive expansion of gene families associated with plant cell wall degradation and secondary metabolism in the genomes of grapevine trunk pathogens.</title>
        <authorList>
            <person name="Lawrence D.P."/>
            <person name="Travadon R."/>
            <person name="Rolshausen P.E."/>
            <person name="Baumgartner K."/>
        </authorList>
    </citation>
    <scope>NUCLEOTIDE SEQUENCE [LARGE SCALE GENOMIC DNA]</scope>
    <source>
        <strain evidence="10">UCRPC4</strain>
    </source>
</reference>
<protein>
    <submittedName>
        <fullName evidence="10">Putative membrane transporter</fullName>
    </submittedName>
</protein>
<dbReference type="PANTHER" id="PTHR23506">
    <property type="entry name" value="GH10249P"/>
    <property type="match status" value="1"/>
</dbReference>
<dbReference type="Proteomes" id="UP000053317">
    <property type="component" value="Unassembled WGS sequence"/>
</dbReference>